<feature type="region of interest" description="Disordered" evidence="1">
    <location>
        <begin position="39"/>
        <end position="97"/>
    </location>
</feature>
<keyword evidence="3" id="KW-1185">Reference proteome</keyword>
<organism evidence="2 3">
    <name type="scientific">Melipona bicolor</name>
    <dbReference type="NCBI Taxonomy" id="60889"/>
    <lineage>
        <taxon>Eukaryota</taxon>
        <taxon>Metazoa</taxon>
        <taxon>Ecdysozoa</taxon>
        <taxon>Arthropoda</taxon>
        <taxon>Hexapoda</taxon>
        <taxon>Insecta</taxon>
        <taxon>Pterygota</taxon>
        <taxon>Neoptera</taxon>
        <taxon>Endopterygota</taxon>
        <taxon>Hymenoptera</taxon>
        <taxon>Apocrita</taxon>
        <taxon>Aculeata</taxon>
        <taxon>Apoidea</taxon>
        <taxon>Anthophila</taxon>
        <taxon>Apidae</taxon>
        <taxon>Melipona</taxon>
    </lineage>
</organism>
<accession>A0AA40GE93</accession>
<feature type="compositionally biased region" description="Basic and acidic residues" evidence="1">
    <location>
        <begin position="47"/>
        <end position="83"/>
    </location>
</feature>
<dbReference type="AlphaFoldDB" id="A0AA40GE93"/>
<dbReference type="Proteomes" id="UP001177670">
    <property type="component" value="Unassembled WGS sequence"/>
</dbReference>
<dbReference type="EMBL" id="JAHYIQ010000001">
    <property type="protein sequence ID" value="KAK1136258.1"/>
    <property type="molecule type" value="Genomic_DNA"/>
</dbReference>
<reference evidence="2" key="1">
    <citation type="submission" date="2021-10" db="EMBL/GenBank/DDBJ databases">
        <title>Melipona bicolor Genome sequencing and assembly.</title>
        <authorList>
            <person name="Araujo N.S."/>
            <person name="Arias M.C."/>
        </authorList>
    </citation>
    <scope>NUCLEOTIDE SEQUENCE</scope>
    <source>
        <strain evidence="2">USP_2M_L1-L4_2017</strain>
        <tissue evidence="2">Whole body</tissue>
    </source>
</reference>
<name>A0AA40GE93_9HYME</name>
<sequence>MVGTEYGMAWEMTHGLVAGPVCPVLPAKVCSEGEEEARYNATAAGRTNKEASIEAPDRGHRAEIDQGARRDKREREREREKKRPVSSLPQAAGARAQ</sequence>
<evidence type="ECO:0000313" key="2">
    <source>
        <dbReference type="EMBL" id="KAK1136258.1"/>
    </source>
</evidence>
<comment type="caution">
    <text evidence="2">The sequence shown here is derived from an EMBL/GenBank/DDBJ whole genome shotgun (WGS) entry which is preliminary data.</text>
</comment>
<protein>
    <submittedName>
        <fullName evidence="2">Uncharacterized protein</fullName>
    </submittedName>
</protein>
<gene>
    <name evidence="2" type="ORF">K0M31_000823</name>
</gene>
<evidence type="ECO:0000313" key="3">
    <source>
        <dbReference type="Proteomes" id="UP001177670"/>
    </source>
</evidence>
<proteinExistence type="predicted"/>
<evidence type="ECO:0000256" key="1">
    <source>
        <dbReference type="SAM" id="MobiDB-lite"/>
    </source>
</evidence>